<dbReference type="Pfam" id="PF00394">
    <property type="entry name" value="Cu-oxidase"/>
    <property type="match status" value="1"/>
</dbReference>
<dbReference type="InterPro" id="IPR034288">
    <property type="entry name" value="CuRO_1_LCC"/>
</dbReference>
<feature type="chain" id="PRO_5024485532" description="Laccase" evidence="13">
    <location>
        <begin position="24"/>
        <end position="592"/>
    </location>
</feature>
<dbReference type="InterPro" id="IPR011706">
    <property type="entry name" value="Cu-oxidase_C"/>
</dbReference>
<feature type="signal peptide" evidence="13">
    <location>
        <begin position="1"/>
        <end position="23"/>
    </location>
</feature>
<dbReference type="NCBIfam" id="TIGR03389">
    <property type="entry name" value="laccase"/>
    <property type="match status" value="1"/>
</dbReference>
<evidence type="ECO:0000256" key="5">
    <source>
        <dbReference type="ARBA" id="ARBA00022523"/>
    </source>
</evidence>
<dbReference type="EC" id="1.10.3.2" evidence="4 13"/>
<evidence type="ECO:0000313" key="17">
    <source>
        <dbReference type="EMBL" id="KAE8100331.1"/>
    </source>
</evidence>
<keyword evidence="7 13" id="KW-0479">Metal-binding</keyword>
<protein>
    <recommendedName>
        <fullName evidence="4 13">Laccase</fullName>
        <ecNumber evidence="4 13">1.10.3.2</ecNumber>
    </recommendedName>
    <alternativeName>
        <fullName evidence="13">Benzenediol:oxygen oxidoreductase</fullName>
    </alternativeName>
    <alternativeName>
        <fullName evidence="13">Diphenol oxidase</fullName>
    </alternativeName>
    <alternativeName>
        <fullName evidence="13">Urishiol oxidase</fullName>
    </alternativeName>
</protein>
<dbReference type="InterPro" id="IPR034289">
    <property type="entry name" value="CuRO_3_LCC"/>
</dbReference>
<dbReference type="InterPro" id="IPR034285">
    <property type="entry name" value="CuRO_2_LCC"/>
</dbReference>
<keyword evidence="6 13" id="KW-0964">Secreted</keyword>
<name>A0A5N6RLP8_9ROSI</name>
<evidence type="ECO:0000256" key="6">
    <source>
        <dbReference type="ARBA" id="ARBA00022525"/>
    </source>
</evidence>
<dbReference type="Proteomes" id="UP000327013">
    <property type="component" value="Chromosome 7"/>
</dbReference>
<dbReference type="InterPro" id="IPR017761">
    <property type="entry name" value="Laccase"/>
</dbReference>
<dbReference type="InterPro" id="IPR033138">
    <property type="entry name" value="Cu_oxidase_CS"/>
</dbReference>
<dbReference type="GO" id="GO:0005507">
    <property type="term" value="F:copper ion binding"/>
    <property type="evidence" value="ECO:0007669"/>
    <property type="project" value="InterPro"/>
</dbReference>
<comment type="cofactor">
    <cofactor evidence="13">
        <name>Cu cation</name>
        <dbReference type="ChEBI" id="CHEBI:23378"/>
    </cofactor>
    <text evidence="13">Binds 4 Cu cations per monomer.</text>
</comment>
<keyword evidence="18" id="KW-1185">Reference proteome</keyword>
<dbReference type="AlphaFoldDB" id="A0A5N6RLP8"/>
<accession>A0A5N6RLP8</accession>
<evidence type="ECO:0000256" key="2">
    <source>
        <dbReference type="ARBA" id="ARBA00004271"/>
    </source>
</evidence>
<dbReference type="GO" id="GO:0052716">
    <property type="term" value="F:hydroquinone:oxygen oxidoreductase activity"/>
    <property type="evidence" value="ECO:0007669"/>
    <property type="project" value="UniProtKB-EC"/>
</dbReference>
<comment type="function">
    <text evidence="13">Lignin degradation and detoxification of lignin-derived products.</text>
</comment>
<feature type="domain" description="Plastocyanin-like" evidence="16">
    <location>
        <begin position="32"/>
        <end position="144"/>
    </location>
</feature>
<keyword evidence="10 13" id="KW-0186">Copper</keyword>
<dbReference type="Gene3D" id="2.60.40.420">
    <property type="entry name" value="Cupredoxins - blue copper proteins"/>
    <property type="match status" value="3"/>
</dbReference>
<comment type="similarity">
    <text evidence="3 13">Belongs to the multicopper oxidase family.</text>
</comment>
<evidence type="ECO:0000256" key="9">
    <source>
        <dbReference type="ARBA" id="ARBA00023002"/>
    </source>
</evidence>
<dbReference type="InterPro" id="IPR045087">
    <property type="entry name" value="Cu-oxidase_fam"/>
</dbReference>
<evidence type="ECO:0000256" key="7">
    <source>
        <dbReference type="ARBA" id="ARBA00022723"/>
    </source>
</evidence>
<evidence type="ECO:0000256" key="11">
    <source>
        <dbReference type="ARBA" id="ARBA00023180"/>
    </source>
</evidence>
<gene>
    <name evidence="17" type="ORF">FH972_018238</name>
</gene>
<keyword evidence="5 13" id="KW-0052">Apoplast</keyword>
<dbReference type="PANTHER" id="PTHR11709">
    <property type="entry name" value="MULTI-COPPER OXIDASE"/>
    <property type="match status" value="1"/>
</dbReference>
<organism evidence="17 18">
    <name type="scientific">Carpinus fangiana</name>
    <dbReference type="NCBI Taxonomy" id="176857"/>
    <lineage>
        <taxon>Eukaryota</taxon>
        <taxon>Viridiplantae</taxon>
        <taxon>Streptophyta</taxon>
        <taxon>Embryophyta</taxon>
        <taxon>Tracheophyta</taxon>
        <taxon>Spermatophyta</taxon>
        <taxon>Magnoliopsida</taxon>
        <taxon>eudicotyledons</taxon>
        <taxon>Gunneridae</taxon>
        <taxon>Pentapetalae</taxon>
        <taxon>rosids</taxon>
        <taxon>fabids</taxon>
        <taxon>Fagales</taxon>
        <taxon>Betulaceae</taxon>
        <taxon>Carpinus</taxon>
    </lineage>
</organism>
<evidence type="ECO:0000259" key="14">
    <source>
        <dbReference type="Pfam" id="PF00394"/>
    </source>
</evidence>
<dbReference type="PROSITE" id="PS00080">
    <property type="entry name" value="MULTICOPPER_OXIDASE2"/>
    <property type="match status" value="1"/>
</dbReference>
<evidence type="ECO:0000313" key="18">
    <source>
        <dbReference type="Proteomes" id="UP000327013"/>
    </source>
</evidence>
<dbReference type="PROSITE" id="PS00079">
    <property type="entry name" value="MULTICOPPER_OXIDASE1"/>
    <property type="match status" value="1"/>
</dbReference>
<dbReference type="CDD" id="cd13897">
    <property type="entry name" value="CuRO_3_LCC_plant"/>
    <property type="match status" value="1"/>
</dbReference>
<keyword evidence="13" id="KW-0732">Signal</keyword>
<keyword evidence="9 13" id="KW-0560">Oxidoreductase</keyword>
<evidence type="ECO:0000256" key="13">
    <source>
        <dbReference type="RuleBase" id="RU361119"/>
    </source>
</evidence>
<dbReference type="EMBL" id="CM017327">
    <property type="protein sequence ID" value="KAE8100331.1"/>
    <property type="molecule type" value="Genomic_DNA"/>
</dbReference>
<feature type="domain" description="Plastocyanin-like" evidence="14">
    <location>
        <begin position="160"/>
        <end position="311"/>
    </location>
</feature>
<evidence type="ECO:0000256" key="4">
    <source>
        <dbReference type="ARBA" id="ARBA00012297"/>
    </source>
</evidence>
<evidence type="ECO:0000256" key="12">
    <source>
        <dbReference type="ARBA" id="ARBA00023185"/>
    </source>
</evidence>
<dbReference type="OrthoDB" id="2121828at2759"/>
<dbReference type="Pfam" id="PF07731">
    <property type="entry name" value="Cu-oxidase_2"/>
    <property type="match status" value="1"/>
</dbReference>
<dbReference type="CDD" id="cd13849">
    <property type="entry name" value="CuRO_1_LCC_plant"/>
    <property type="match status" value="1"/>
</dbReference>
<evidence type="ECO:0000256" key="3">
    <source>
        <dbReference type="ARBA" id="ARBA00010609"/>
    </source>
</evidence>
<dbReference type="GO" id="GO:0048046">
    <property type="term" value="C:apoplast"/>
    <property type="evidence" value="ECO:0007669"/>
    <property type="project" value="UniProtKB-SubCell"/>
</dbReference>
<comment type="subcellular location">
    <subcellularLocation>
        <location evidence="2 13">Secreted</location>
        <location evidence="2 13">Extracellular space</location>
        <location evidence="2 13">Apoplast</location>
    </subcellularLocation>
</comment>
<reference evidence="17 18" key="1">
    <citation type="submission" date="2019-06" db="EMBL/GenBank/DDBJ databases">
        <title>A chromosomal-level reference genome of Carpinus fangiana (Coryloideae, Betulaceae).</title>
        <authorList>
            <person name="Yang X."/>
            <person name="Wang Z."/>
            <person name="Zhang L."/>
            <person name="Hao G."/>
            <person name="Liu J."/>
            <person name="Yang Y."/>
        </authorList>
    </citation>
    <scope>NUCLEOTIDE SEQUENCE [LARGE SCALE GENOMIC DNA]</scope>
    <source>
        <strain evidence="17">Cfa_2016G</strain>
        <tissue evidence="17">Leaf</tissue>
    </source>
</reference>
<dbReference type="GO" id="GO:0046274">
    <property type="term" value="P:lignin catabolic process"/>
    <property type="evidence" value="ECO:0007669"/>
    <property type="project" value="UniProtKB-KW"/>
</dbReference>
<dbReference type="InterPro" id="IPR011707">
    <property type="entry name" value="Cu-oxidase-like_N"/>
</dbReference>
<keyword evidence="11" id="KW-0325">Glycoprotein</keyword>
<feature type="domain" description="Plastocyanin-like" evidence="15">
    <location>
        <begin position="420"/>
        <end position="551"/>
    </location>
</feature>
<keyword evidence="12 13" id="KW-0439">Lignin degradation</keyword>
<evidence type="ECO:0000259" key="15">
    <source>
        <dbReference type="Pfam" id="PF07731"/>
    </source>
</evidence>
<dbReference type="InterPro" id="IPR001117">
    <property type="entry name" value="Cu-oxidase_2nd"/>
</dbReference>
<dbReference type="InterPro" id="IPR008972">
    <property type="entry name" value="Cupredoxin"/>
</dbReference>
<comment type="catalytic activity">
    <reaction evidence="1 13">
        <text>4 hydroquinone + O2 = 4 benzosemiquinone + 2 H2O</text>
        <dbReference type="Rhea" id="RHEA:11276"/>
        <dbReference type="ChEBI" id="CHEBI:15377"/>
        <dbReference type="ChEBI" id="CHEBI:15379"/>
        <dbReference type="ChEBI" id="CHEBI:17594"/>
        <dbReference type="ChEBI" id="CHEBI:17977"/>
        <dbReference type="EC" id="1.10.3.2"/>
    </reaction>
</comment>
<sequence>MDVFLKLLLLACLSCWFFCMARGAVHYYDFVVKEKNFTKLCETKPILVVNESFPGPIIRVHKGDTFFVNVHNQGYYGLTIHWHGVKQPRNPWSDGPEYITQCPIMPGSNFTYEVNLSNEEGTLWWHAHSDWTRATVHGAIVIYPIEGTSPPYPEPDGEEVLVIGSWYLDDLPVIVKEDLESGADTPQSDSHVINGEPGDLLPCSQGSTHRFVVDHGKTYLLQIINAAMNADLFLAIANHTLTVVGTDGNYVKPVITDYLEISPGQTMNVLVTANQSLGHYYLAVRQFYSDKMQFTEYDKVNATAILMYSGNYTAPDNPVFPSNLPVYVDIQAADTFLSRLRSLASEEHPVEVPLNPTTRMFITASMNEIQCPNASCEGIDGNKMASSLNNISFVNPTTDVLQAYYKNMTAVYTTNFPDWPPTFYDFTALDLPPFNRTLAVQGTRVKVLEYNEEVEITFQGTEVLNASENHPMHMHGYSFFVLGSGSGNFDEETDSKTYNLIDPVEVNTVIIPKNGWATIRFKASNPGVWFWHCHFDRHLSWGMNTVMIVKDGGTPETSIRPPPPNMPSCEAELPFVTWIEEFGDSNAQVHKK</sequence>
<evidence type="ECO:0000256" key="8">
    <source>
        <dbReference type="ARBA" id="ARBA00022737"/>
    </source>
</evidence>
<dbReference type="SUPFAM" id="SSF49503">
    <property type="entry name" value="Cupredoxins"/>
    <property type="match status" value="3"/>
</dbReference>
<dbReference type="Pfam" id="PF07732">
    <property type="entry name" value="Cu-oxidase_3"/>
    <property type="match status" value="1"/>
</dbReference>
<evidence type="ECO:0000256" key="1">
    <source>
        <dbReference type="ARBA" id="ARBA00000349"/>
    </source>
</evidence>
<proteinExistence type="inferred from homology"/>
<dbReference type="InterPro" id="IPR002355">
    <property type="entry name" value="Cu_oxidase_Cu_BS"/>
</dbReference>
<dbReference type="PANTHER" id="PTHR11709:SF379">
    <property type="entry name" value="LACCASE"/>
    <property type="match status" value="1"/>
</dbReference>
<dbReference type="CDD" id="cd13875">
    <property type="entry name" value="CuRO_2_LCC_plant"/>
    <property type="match status" value="1"/>
</dbReference>
<keyword evidence="8 13" id="KW-0677">Repeat</keyword>
<evidence type="ECO:0000256" key="10">
    <source>
        <dbReference type="ARBA" id="ARBA00023008"/>
    </source>
</evidence>
<evidence type="ECO:0000259" key="16">
    <source>
        <dbReference type="Pfam" id="PF07732"/>
    </source>
</evidence>